<keyword evidence="2" id="KW-1185">Reference proteome</keyword>
<gene>
    <name evidence="1" type="ORF">E2C01_010100</name>
</gene>
<proteinExistence type="predicted"/>
<dbReference type="EMBL" id="VSRR010000571">
    <property type="protein sequence ID" value="MPC17249.1"/>
    <property type="molecule type" value="Genomic_DNA"/>
</dbReference>
<organism evidence="1 2">
    <name type="scientific">Portunus trituberculatus</name>
    <name type="common">Swimming crab</name>
    <name type="synonym">Neptunus trituberculatus</name>
    <dbReference type="NCBI Taxonomy" id="210409"/>
    <lineage>
        <taxon>Eukaryota</taxon>
        <taxon>Metazoa</taxon>
        <taxon>Ecdysozoa</taxon>
        <taxon>Arthropoda</taxon>
        <taxon>Crustacea</taxon>
        <taxon>Multicrustacea</taxon>
        <taxon>Malacostraca</taxon>
        <taxon>Eumalacostraca</taxon>
        <taxon>Eucarida</taxon>
        <taxon>Decapoda</taxon>
        <taxon>Pleocyemata</taxon>
        <taxon>Brachyura</taxon>
        <taxon>Eubrachyura</taxon>
        <taxon>Portunoidea</taxon>
        <taxon>Portunidae</taxon>
        <taxon>Portuninae</taxon>
        <taxon>Portunus</taxon>
    </lineage>
</organism>
<evidence type="ECO:0000313" key="1">
    <source>
        <dbReference type="EMBL" id="MPC17249.1"/>
    </source>
</evidence>
<sequence>MISHCGGRQPILRRTARDATDYSLGGNQPERGPQIHIRHCGEAVRSDPCTTVCWIFVLPIARQGHVFQCTTVLYSGNCEKLERIGVIAYLSAPRTFARGADYPTLRLNHRVARSSVLRGKCDVIRFRLPMNRGMVTSFRFRSSGIRLADELT</sequence>
<comment type="caution">
    <text evidence="1">The sequence shown here is derived from an EMBL/GenBank/DDBJ whole genome shotgun (WGS) entry which is preliminary data.</text>
</comment>
<reference evidence="1 2" key="1">
    <citation type="submission" date="2019-05" db="EMBL/GenBank/DDBJ databases">
        <title>Another draft genome of Portunus trituberculatus and its Hox gene families provides insights of decapod evolution.</title>
        <authorList>
            <person name="Jeong J.-H."/>
            <person name="Song I."/>
            <person name="Kim S."/>
            <person name="Choi T."/>
            <person name="Kim D."/>
            <person name="Ryu S."/>
            <person name="Kim W."/>
        </authorList>
    </citation>
    <scope>NUCLEOTIDE SEQUENCE [LARGE SCALE GENOMIC DNA]</scope>
    <source>
        <tissue evidence="1">Muscle</tissue>
    </source>
</reference>
<dbReference type="Proteomes" id="UP000324222">
    <property type="component" value="Unassembled WGS sequence"/>
</dbReference>
<dbReference type="AlphaFoldDB" id="A0A5B7D7J8"/>
<name>A0A5B7D7J8_PORTR</name>
<evidence type="ECO:0000313" key="2">
    <source>
        <dbReference type="Proteomes" id="UP000324222"/>
    </source>
</evidence>
<protein>
    <submittedName>
        <fullName evidence="1">Uncharacterized protein</fullName>
    </submittedName>
</protein>
<accession>A0A5B7D7J8</accession>